<dbReference type="InterPro" id="IPR006694">
    <property type="entry name" value="Fatty_acid_hydroxylase"/>
</dbReference>
<sequence>MDWLTFPWSDTDVYSLEVWVQDWSFVLFLGIFGLELIRLSFKKLISWRILGDAVTNFITLYLFIGINFILAATFYIAIFYVVYEHFSIIQLPTNLWTIVGCLVLADLAYYWEHRFVHRVKFAWATHTVHHSSPYFNISVAFRFGPLDGFFPLFFHLPLAILGFNPLVIFLCEAIVQIYQTVLHTEAVKKLPRPIEAVFNTPSHHRVHHGVNRQYLDKNYAGILIIWDKMFGTFAEEKDKVRFGVYPQINTINPIKVFFGGYWDLCKQCFQCSNWRDRINTLIKPPGWEPADNKLKEK</sequence>
<evidence type="ECO:0000256" key="3">
    <source>
        <dbReference type="ARBA" id="ARBA00022989"/>
    </source>
</evidence>
<feature type="transmembrane region" description="Helical" evidence="7">
    <location>
        <begin position="149"/>
        <end position="170"/>
    </location>
</feature>
<dbReference type="EMBL" id="PYMA01000014">
    <property type="protein sequence ID" value="PSW17667.1"/>
    <property type="molecule type" value="Genomic_DNA"/>
</dbReference>
<evidence type="ECO:0000313" key="9">
    <source>
        <dbReference type="EMBL" id="PSW17667.1"/>
    </source>
</evidence>
<dbReference type="GO" id="GO:0008610">
    <property type="term" value="P:lipid biosynthetic process"/>
    <property type="evidence" value="ECO:0007669"/>
    <property type="project" value="InterPro"/>
</dbReference>
<proteinExistence type="predicted"/>
<dbReference type="PANTHER" id="PTHR21624">
    <property type="entry name" value="STEROL DESATURASE-RELATED PROTEIN"/>
    <property type="match status" value="1"/>
</dbReference>
<keyword evidence="6 7" id="KW-0472">Membrane</keyword>
<dbReference type="GO" id="GO:0006643">
    <property type="term" value="P:membrane lipid metabolic process"/>
    <property type="evidence" value="ECO:0007669"/>
    <property type="project" value="TreeGrafter"/>
</dbReference>
<evidence type="ECO:0000256" key="1">
    <source>
        <dbReference type="ARBA" id="ARBA00004127"/>
    </source>
</evidence>
<feature type="transmembrane region" description="Helical" evidence="7">
    <location>
        <begin position="58"/>
        <end position="83"/>
    </location>
</feature>
<gene>
    <name evidence="9" type="ORF">C9I98_19320</name>
</gene>
<keyword evidence="5" id="KW-0443">Lipid metabolism</keyword>
<feature type="transmembrane region" description="Helical" evidence="7">
    <location>
        <begin position="20"/>
        <end position="37"/>
    </location>
</feature>
<dbReference type="RefSeq" id="WP_036817834.1">
    <property type="nucleotide sequence ID" value="NZ_JGVO01000104.1"/>
</dbReference>
<dbReference type="PANTHER" id="PTHR21624:SF1">
    <property type="entry name" value="ALKYLGLYCEROL MONOOXYGENASE"/>
    <property type="match status" value="1"/>
</dbReference>
<dbReference type="Pfam" id="PF04116">
    <property type="entry name" value="FA_hydroxylase"/>
    <property type="match status" value="1"/>
</dbReference>
<reference evidence="9 10" key="1">
    <citation type="submission" date="2018-01" db="EMBL/GenBank/DDBJ databases">
        <title>Whole genome sequencing of Histamine producing bacteria.</title>
        <authorList>
            <person name="Butler K."/>
        </authorList>
    </citation>
    <scope>NUCLEOTIDE SEQUENCE [LARGE SCALE GENOMIC DNA]</scope>
    <source>
        <strain evidence="9 10">DSM 100436</strain>
    </source>
</reference>
<comment type="caution">
    <text evidence="9">The sequence shown here is derived from an EMBL/GenBank/DDBJ whole genome shotgun (WGS) entry which is preliminary data.</text>
</comment>
<protein>
    <submittedName>
        <fullName evidence="9">Sterol desaturase family protein</fullName>
    </submittedName>
</protein>
<dbReference type="GO" id="GO:0016020">
    <property type="term" value="C:membrane"/>
    <property type="evidence" value="ECO:0007669"/>
    <property type="project" value="GOC"/>
</dbReference>
<evidence type="ECO:0000256" key="7">
    <source>
        <dbReference type="SAM" id="Phobius"/>
    </source>
</evidence>
<name>A0A2T3NNX0_9GAMM</name>
<evidence type="ECO:0000256" key="5">
    <source>
        <dbReference type="ARBA" id="ARBA00023098"/>
    </source>
</evidence>
<keyword evidence="10" id="KW-1185">Reference proteome</keyword>
<comment type="subcellular location">
    <subcellularLocation>
        <location evidence="1">Endomembrane system</location>
        <topology evidence="1">Multi-pass membrane protein</topology>
    </subcellularLocation>
</comment>
<dbReference type="GO" id="GO:0012505">
    <property type="term" value="C:endomembrane system"/>
    <property type="evidence" value="ECO:0007669"/>
    <property type="project" value="UniProtKB-SubCell"/>
</dbReference>
<evidence type="ECO:0000256" key="6">
    <source>
        <dbReference type="ARBA" id="ARBA00023136"/>
    </source>
</evidence>
<dbReference type="InterPro" id="IPR051689">
    <property type="entry name" value="Sterol_desaturase/TMEM195"/>
</dbReference>
<dbReference type="GO" id="GO:0005506">
    <property type="term" value="F:iron ion binding"/>
    <property type="evidence" value="ECO:0007669"/>
    <property type="project" value="InterPro"/>
</dbReference>
<feature type="transmembrane region" description="Helical" evidence="7">
    <location>
        <begin position="95"/>
        <end position="111"/>
    </location>
</feature>
<dbReference type="OrthoDB" id="9770329at2"/>
<dbReference type="Proteomes" id="UP000241771">
    <property type="component" value="Unassembled WGS sequence"/>
</dbReference>
<feature type="domain" description="Fatty acid hydroxylase" evidence="8">
    <location>
        <begin position="99"/>
        <end position="232"/>
    </location>
</feature>
<dbReference type="GO" id="GO:0050479">
    <property type="term" value="F:glyceryl-ether monooxygenase activity"/>
    <property type="evidence" value="ECO:0007669"/>
    <property type="project" value="TreeGrafter"/>
</dbReference>
<evidence type="ECO:0000313" key="10">
    <source>
        <dbReference type="Proteomes" id="UP000241771"/>
    </source>
</evidence>
<accession>A0A2T3NNX0</accession>
<keyword evidence="2 7" id="KW-0812">Transmembrane</keyword>
<evidence type="ECO:0000259" key="8">
    <source>
        <dbReference type="Pfam" id="PF04116"/>
    </source>
</evidence>
<evidence type="ECO:0000256" key="4">
    <source>
        <dbReference type="ARBA" id="ARBA00023002"/>
    </source>
</evidence>
<organism evidence="9 10">
    <name type="scientific">Photobacterium sanctipauli</name>
    <dbReference type="NCBI Taxonomy" id="1342794"/>
    <lineage>
        <taxon>Bacteria</taxon>
        <taxon>Pseudomonadati</taxon>
        <taxon>Pseudomonadota</taxon>
        <taxon>Gammaproteobacteria</taxon>
        <taxon>Vibrionales</taxon>
        <taxon>Vibrionaceae</taxon>
        <taxon>Photobacterium</taxon>
    </lineage>
</organism>
<dbReference type="AlphaFoldDB" id="A0A2T3NNX0"/>
<keyword evidence="3 7" id="KW-1133">Transmembrane helix</keyword>
<evidence type="ECO:0000256" key="2">
    <source>
        <dbReference type="ARBA" id="ARBA00022692"/>
    </source>
</evidence>
<keyword evidence="4" id="KW-0560">Oxidoreductase</keyword>